<feature type="region of interest" description="Disordered" evidence="1">
    <location>
        <begin position="133"/>
        <end position="166"/>
    </location>
</feature>
<gene>
    <name evidence="2" type="ORF">GN299_06250</name>
</gene>
<dbReference type="RefSeq" id="WP_156858582.1">
    <property type="nucleotide sequence ID" value="NZ_WOWR01000005.1"/>
</dbReference>
<evidence type="ECO:0000313" key="2">
    <source>
        <dbReference type="EMBL" id="KAF0255689.1"/>
    </source>
</evidence>
<evidence type="ECO:0000256" key="1">
    <source>
        <dbReference type="SAM" id="MobiDB-lite"/>
    </source>
</evidence>
<dbReference type="AlphaFoldDB" id="A0A7V8EIZ8"/>
<evidence type="ECO:0000313" key="3">
    <source>
        <dbReference type="Proteomes" id="UP000442695"/>
    </source>
</evidence>
<name>A0A7V8EIZ8_PSEPU</name>
<sequence length="237" mass="26130">MNQADVTEWITTLKAGDAVAVYDGSRHLFEAKVLRRTTTGMVVCEPGGTFKPTGYPHGRLADQSRRLRPIQVESKVPDYQGRNPDGFGFVDVRGDEWKGYINFFWKDQCLALLPPPIATEIRAAIIQARQNGDRTGTQGVAGHMAQLPKPAQGKPAPQPAPRQSVVPPGKALLVANKDTPDQLTIEMKGDGTYRIDNVFGERGKRWLEFPRVGKSIPACKSIATRIFGEPQVWVPVE</sequence>
<dbReference type="Proteomes" id="UP000442695">
    <property type="component" value="Unassembled WGS sequence"/>
</dbReference>
<feature type="compositionally biased region" description="Low complexity" evidence="1">
    <location>
        <begin position="145"/>
        <end position="155"/>
    </location>
</feature>
<comment type="caution">
    <text evidence="2">The sequence shown here is derived from an EMBL/GenBank/DDBJ whole genome shotgun (WGS) entry which is preliminary data.</text>
</comment>
<protein>
    <submittedName>
        <fullName evidence="2">Uncharacterized protein</fullName>
    </submittedName>
</protein>
<reference evidence="2 3" key="1">
    <citation type="submission" date="2019-12" db="EMBL/GenBank/DDBJ databases">
        <authorList>
            <person name="Woiski C."/>
        </authorList>
    </citation>
    <scope>NUCLEOTIDE SEQUENCE [LARGE SCALE GENOMIC DNA]</scope>
    <source>
        <strain evidence="2 3">BOE100</strain>
    </source>
</reference>
<proteinExistence type="predicted"/>
<organism evidence="2 3">
    <name type="scientific">Pseudomonas putida</name>
    <name type="common">Arthrobacter siderocapsulatus</name>
    <dbReference type="NCBI Taxonomy" id="303"/>
    <lineage>
        <taxon>Bacteria</taxon>
        <taxon>Pseudomonadati</taxon>
        <taxon>Pseudomonadota</taxon>
        <taxon>Gammaproteobacteria</taxon>
        <taxon>Pseudomonadales</taxon>
        <taxon>Pseudomonadaceae</taxon>
        <taxon>Pseudomonas</taxon>
    </lineage>
</organism>
<dbReference type="EMBL" id="WOWR01000005">
    <property type="protein sequence ID" value="KAF0255689.1"/>
    <property type="molecule type" value="Genomic_DNA"/>
</dbReference>
<accession>A0A7V8EIZ8</accession>